<dbReference type="SUPFAM" id="SSF56059">
    <property type="entry name" value="Glutathione synthetase ATP-binding domain-like"/>
    <property type="match status" value="1"/>
</dbReference>
<sequence length="319" mass="36011">MKRSIPITVGYLLNPDPIFYNELDFYFINALQNNGLKVIQLQLKEISIKASKEGIQIFNAKEKLQKLDGFLSYGYMSNLNMQKYLYLVKSLEQMGVYCLYGSEAIRILTDKCLQSLMFAQAGLHVPDTYFAADIESIRHAYSNLPGKSIIKSLNDYGGDGVILMNHPDQGVDVSVKRLWNSQLSIQQKYISGCEGQSIRVLIVNNKPIACITYIDKAGDFRSNSNFHENFTTSNLINHQKFDKYCEVALAALKSAKIQILHAGVDLIDDMENIHVLEMNIWPDMLDIGATTNLDTVDLLTKAFKEKVLLNIPQIKADPQ</sequence>
<keyword evidence="1" id="KW-0547">Nucleotide-binding</keyword>
<evidence type="ECO:0000259" key="2">
    <source>
        <dbReference type="PROSITE" id="PS50975"/>
    </source>
</evidence>
<proteinExistence type="predicted"/>
<dbReference type="GO" id="GO:0046872">
    <property type="term" value="F:metal ion binding"/>
    <property type="evidence" value="ECO:0007669"/>
    <property type="project" value="InterPro"/>
</dbReference>
<dbReference type="AlphaFoldDB" id="A0A078A2Z7"/>
<dbReference type="Gene3D" id="3.30.470.20">
    <property type="entry name" value="ATP-grasp fold, B domain"/>
    <property type="match status" value="1"/>
</dbReference>
<feature type="domain" description="ATP-grasp" evidence="2">
    <location>
        <begin position="115"/>
        <end position="304"/>
    </location>
</feature>
<name>A0A078A2Z7_STYLE</name>
<dbReference type="InParanoid" id="A0A078A2Z7"/>
<dbReference type="PANTHER" id="PTHR21621">
    <property type="entry name" value="RIBOSOMAL PROTEIN S6 MODIFICATION PROTEIN"/>
    <property type="match status" value="1"/>
</dbReference>
<keyword evidence="4" id="KW-1185">Reference proteome</keyword>
<gene>
    <name evidence="3" type="primary">Contig19541.g20716</name>
    <name evidence="3" type="ORF">STYLEM_5201</name>
</gene>
<dbReference type="EMBL" id="CCKQ01005049">
    <property type="protein sequence ID" value="CDW76202.1"/>
    <property type="molecule type" value="Genomic_DNA"/>
</dbReference>
<dbReference type="Gene3D" id="3.40.50.20">
    <property type="match status" value="1"/>
</dbReference>
<dbReference type="GO" id="GO:0005524">
    <property type="term" value="F:ATP binding"/>
    <property type="evidence" value="ECO:0007669"/>
    <property type="project" value="UniProtKB-UniRule"/>
</dbReference>
<keyword evidence="1" id="KW-0067">ATP-binding</keyword>
<evidence type="ECO:0000256" key="1">
    <source>
        <dbReference type="PROSITE-ProRule" id="PRU00409"/>
    </source>
</evidence>
<dbReference type="PANTHER" id="PTHR21621:SF0">
    <property type="entry name" value="BETA-CITRYLGLUTAMATE SYNTHASE B-RELATED"/>
    <property type="match status" value="1"/>
</dbReference>
<dbReference type="PROSITE" id="PS50975">
    <property type="entry name" value="ATP_GRASP"/>
    <property type="match status" value="1"/>
</dbReference>
<reference evidence="3 4" key="1">
    <citation type="submission" date="2014-06" db="EMBL/GenBank/DDBJ databases">
        <authorList>
            <person name="Swart Estienne"/>
        </authorList>
    </citation>
    <scope>NUCLEOTIDE SEQUENCE [LARGE SCALE GENOMIC DNA]</scope>
    <source>
        <strain evidence="3 4">130c</strain>
    </source>
</reference>
<dbReference type="GO" id="GO:0005737">
    <property type="term" value="C:cytoplasm"/>
    <property type="evidence" value="ECO:0007669"/>
    <property type="project" value="TreeGrafter"/>
</dbReference>
<dbReference type="InterPro" id="IPR013651">
    <property type="entry name" value="ATP-grasp_RimK-type"/>
</dbReference>
<dbReference type="Pfam" id="PF08443">
    <property type="entry name" value="RimK"/>
    <property type="match status" value="1"/>
</dbReference>
<dbReference type="OrthoDB" id="283371at2759"/>
<evidence type="ECO:0000313" key="3">
    <source>
        <dbReference type="EMBL" id="CDW76202.1"/>
    </source>
</evidence>
<dbReference type="GO" id="GO:0016879">
    <property type="term" value="F:ligase activity, forming carbon-nitrogen bonds"/>
    <property type="evidence" value="ECO:0007669"/>
    <property type="project" value="TreeGrafter"/>
</dbReference>
<dbReference type="OMA" id="GYHESLK"/>
<dbReference type="InterPro" id="IPR013815">
    <property type="entry name" value="ATP_grasp_subdomain_1"/>
</dbReference>
<organism evidence="3 4">
    <name type="scientific">Stylonychia lemnae</name>
    <name type="common">Ciliate</name>
    <dbReference type="NCBI Taxonomy" id="5949"/>
    <lineage>
        <taxon>Eukaryota</taxon>
        <taxon>Sar</taxon>
        <taxon>Alveolata</taxon>
        <taxon>Ciliophora</taxon>
        <taxon>Intramacronucleata</taxon>
        <taxon>Spirotrichea</taxon>
        <taxon>Stichotrichia</taxon>
        <taxon>Sporadotrichida</taxon>
        <taxon>Oxytrichidae</taxon>
        <taxon>Stylonychinae</taxon>
        <taxon>Stylonychia</taxon>
    </lineage>
</organism>
<dbReference type="Gene3D" id="3.30.1490.20">
    <property type="entry name" value="ATP-grasp fold, A domain"/>
    <property type="match status" value="1"/>
</dbReference>
<accession>A0A078A2Z7</accession>
<evidence type="ECO:0000313" key="4">
    <source>
        <dbReference type="Proteomes" id="UP000039865"/>
    </source>
</evidence>
<dbReference type="Proteomes" id="UP000039865">
    <property type="component" value="Unassembled WGS sequence"/>
</dbReference>
<protein>
    <submittedName>
        <fullName evidence="3">Ribosomal protein s6 modification protein</fullName>
    </submittedName>
</protein>
<dbReference type="InterPro" id="IPR011761">
    <property type="entry name" value="ATP-grasp"/>
</dbReference>